<dbReference type="RefSeq" id="WP_090844998.1">
    <property type="nucleotide sequence ID" value="NZ_FNXG01000001.1"/>
</dbReference>
<dbReference type="EMBL" id="FNXG01000001">
    <property type="protein sequence ID" value="SEH63510.1"/>
    <property type="molecule type" value="Genomic_DNA"/>
</dbReference>
<dbReference type="InterPro" id="IPR038268">
    <property type="entry name" value="RHH_sf"/>
</dbReference>
<keyword evidence="2" id="KW-0238">DNA-binding</keyword>
<dbReference type="Gene3D" id="1.10.3990.20">
    <property type="entry name" value="protein bp1543"/>
    <property type="match status" value="1"/>
</dbReference>
<feature type="domain" description="Ribbon-helix-helix" evidence="1">
    <location>
        <begin position="15"/>
        <end position="82"/>
    </location>
</feature>
<evidence type="ECO:0000313" key="3">
    <source>
        <dbReference type="Proteomes" id="UP000199125"/>
    </source>
</evidence>
<dbReference type="InterPro" id="IPR027373">
    <property type="entry name" value="RHH_dom"/>
</dbReference>
<dbReference type="Pfam" id="PF13467">
    <property type="entry name" value="RHH_4"/>
    <property type="match status" value="1"/>
</dbReference>
<reference evidence="3" key="1">
    <citation type="submission" date="2016-10" db="EMBL/GenBank/DDBJ databases">
        <authorList>
            <person name="Varghese N."/>
            <person name="Submissions S."/>
        </authorList>
    </citation>
    <scope>NUCLEOTIDE SEQUENCE [LARGE SCALE GENOMIC DNA]</scope>
    <source>
        <strain evidence="3">DSM 11593</strain>
    </source>
</reference>
<proteinExistence type="predicted"/>
<dbReference type="STRING" id="65735.SAMN04488075_0497"/>
<protein>
    <submittedName>
        <fullName evidence="2">Predicted DNA-binding protein, contains Ribbon-helix-helix (RHH) domain</fullName>
    </submittedName>
</protein>
<dbReference type="AlphaFoldDB" id="A0A1H6JW84"/>
<evidence type="ECO:0000259" key="1">
    <source>
        <dbReference type="Pfam" id="PF13467"/>
    </source>
</evidence>
<organism evidence="2 3">
    <name type="scientific">Paracoccus alkenifer</name>
    <dbReference type="NCBI Taxonomy" id="65735"/>
    <lineage>
        <taxon>Bacteria</taxon>
        <taxon>Pseudomonadati</taxon>
        <taxon>Pseudomonadota</taxon>
        <taxon>Alphaproteobacteria</taxon>
        <taxon>Rhodobacterales</taxon>
        <taxon>Paracoccaceae</taxon>
        <taxon>Paracoccus</taxon>
    </lineage>
</organism>
<dbReference type="Proteomes" id="UP000199125">
    <property type="component" value="Unassembled WGS sequence"/>
</dbReference>
<keyword evidence="3" id="KW-1185">Reference proteome</keyword>
<dbReference type="OrthoDB" id="5458732at2"/>
<sequence>MCEIYARQDPRRYQPVTRKLRLNGQSTSIRLEQAFWDIIDRIAQDEGCSTPGFLSTLQSEVLELDGEPVNFTSLLRCACLVQLEMQGSGARRMRDAARQVVGIPPAPRGATLPGAMEIPAS</sequence>
<evidence type="ECO:0000313" key="2">
    <source>
        <dbReference type="EMBL" id="SEH63510.1"/>
    </source>
</evidence>
<gene>
    <name evidence="2" type="ORF">SAMN04488075_0497</name>
</gene>
<name>A0A1H6JW84_9RHOB</name>
<accession>A0A1H6JW84</accession>
<dbReference type="GO" id="GO:0003677">
    <property type="term" value="F:DNA binding"/>
    <property type="evidence" value="ECO:0007669"/>
    <property type="project" value="UniProtKB-KW"/>
</dbReference>